<dbReference type="EMBL" id="JAPWIJ010000005">
    <property type="protein sequence ID" value="MCZ4519364.1"/>
    <property type="molecule type" value="Genomic_DNA"/>
</dbReference>
<dbReference type="SUPFAM" id="SSF51735">
    <property type="entry name" value="NAD(P)-binding Rossmann-fold domains"/>
    <property type="match status" value="1"/>
</dbReference>
<dbReference type="PANTHER" id="PTHR42722:SF1">
    <property type="entry name" value="VALINE DEHYDROGENASE"/>
    <property type="match status" value="1"/>
</dbReference>
<keyword evidence="3" id="KW-1185">Reference proteome</keyword>
<accession>A0ABT4MF95</accession>
<name>A0ABT4MF95_9NOCA</name>
<evidence type="ECO:0000313" key="3">
    <source>
        <dbReference type="Proteomes" id="UP001081071"/>
    </source>
</evidence>
<dbReference type="Pfam" id="PF00208">
    <property type="entry name" value="ELFV_dehydrog"/>
    <property type="match status" value="1"/>
</dbReference>
<dbReference type="Proteomes" id="UP001081071">
    <property type="component" value="Unassembled WGS sequence"/>
</dbReference>
<proteinExistence type="predicted"/>
<dbReference type="PANTHER" id="PTHR42722">
    <property type="entry name" value="LEUCINE DEHYDROGENASE"/>
    <property type="match status" value="1"/>
</dbReference>
<sequence length="108" mass="11194">MAGAANNVIADAAASDVLHARGILYAPDFVANAGGAIHLVGREVLGWSESVVHERAVAIGDTLNQVFEISDNDGVTPDEAARTLAARRAQDFTGAAYSSAPSRTRTDT</sequence>
<organism evidence="2 3">
    <name type="scientific">Rhodococcus ruber</name>
    <dbReference type="NCBI Taxonomy" id="1830"/>
    <lineage>
        <taxon>Bacteria</taxon>
        <taxon>Bacillati</taxon>
        <taxon>Actinomycetota</taxon>
        <taxon>Actinomycetes</taxon>
        <taxon>Mycobacteriales</taxon>
        <taxon>Nocardiaceae</taxon>
        <taxon>Rhodococcus</taxon>
    </lineage>
</organism>
<feature type="domain" description="Glutamate/phenylalanine/leucine/valine/L-tryptophan dehydrogenase C-terminal" evidence="1">
    <location>
        <begin position="7"/>
        <end position="86"/>
    </location>
</feature>
<protein>
    <recommendedName>
        <fullName evidence="1">Glutamate/phenylalanine/leucine/valine/L-tryptophan dehydrogenase C-terminal domain-containing protein</fullName>
    </recommendedName>
</protein>
<dbReference type="InterPro" id="IPR036291">
    <property type="entry name" value="NAD(P)-bd_dom_sf"/>
</dbReference>
<reference evidence="2" key="1">
    <citation type="submission" date="2022-12" db="EMBL/GenBank/DDBJ databases">
        <authorList>
            <person name="Krivoruchko A.V."/>
            <person name="Elkin A."/>
        </authorList>
    </citation>
    <scope>NUCLEOTIDE SEQUENCE</scope>
    <source>
        <strain evidence="2">IEGM 1391</strain>
    </source>
</reference>
<evidence type="ECO:0000259" key="1">
    <source>
        <dbReference type="Pfam" id="PF00208"/>
    </source>
</evidence>
<dbReference type="InterPro" id="IPR006096">
    <property type="entry name" value="Glu/Leu/Phe/Val/Trp_DH_C"/>
</dbReference>
<evidence type="ECO:0000313" key="2">
    <source>
        <dbReference type="EMBL" id="MCZ4519364.1"/>
    </source>
</evidence>
<dbReference type="InterPro" id="IPR016211">
    <property type="entry name" value="Glu/Phe/Leu/Val/Trp_DH_bac/arc"/>
</dbReference>
<gene>
    <name evidence="2" type="ORF">O4220_12635</name>
</gene>
<dbReference type="Gene3D" id="3.40.50.720">
    <property type="entry name" value="NAD(P)-binding Rossmann-like Domain"/>
    <property type="match status" value="1"/>
</dbReference>
<comment type="caution">
    <text evidence="2">The sequence shown here is derived from an EMBL/GenBank/DDBJ whole genome shotgun (WGS) entry which is preliminary data.</text>
</comment>